<protein>
    <submittedName>
        <fullName evidence="2">Uncharacterized protein</fullName>
    </submittedName>
</protein>
<reference evidence="2" key="1">
    <citation type="journal article" date="2020" name="Nature">
        <title>Giant virus diversity and host interactions through global metagenomics.</title>
        <authorList>
            <person name="Schulz F."/>
            <person name="Roux S."/>
            <person name="Paez-Espino D."/>
            <person name="Jungbluth S."/>
            <person name="Walsh D.A."/>
            <person name="Denef V.J."/>
            <person name="McMahon K.D."/>
            <person name="Konstantinidis K.T."/>
            <person name="Eloe-Fadrosh E.A."/>
            <person name="Kyrpides N.C."/>
            <person name="Woyke T."/>
        </authorList>
    </citation>
    <scope>NUCLEOTIDE SEQUENCE</scope>
    <source>
        <strain evidence="2">GVMAG-M-3300018416-26</strain>
    </source>
</reference>
<organism evidence="2">
    <name type="scientific">viral metagenome</name>
    <dbReference type="NCBI Taxonomy" id="1070528"/>
    <lineage>
        <taxon>unclassified sequences</taxon>
        <taxon>metagenomes</taxon>
        <taxon>organismal metagenomes</taxon>
    </lineage>
</organism>
<evidence type="ECO:0000313" key="2">
    <source>
        <dbReference type="EMBL" id="QHS94246.1"/>
    </source>
</evidence>
<keyword evidence="1" id="KW-0472">Membrane</keyword>
<sequence length="58" mass="7106">MSYSFYFIGGIISFFLLLFLVFFYYRVKWNKEIHQALMINSKLKQSETNGYKYKYRVA</sequence>
<dbReference type="AlphaFoldDB" id="A0A6C0BPY9"/>
<keyword evidence="1" id="KW-0812">Transmembrane</keyword>
<proteinExistence type="predicted"/>
<dbReference type="EMBL" id="MN739218">
    <property type="protein sequence ID" value="QHS94246.1"/>
    <property type="molecule type" value="Genomic_DNA"/>
</dbReference>
<name>A0A6C0BPY9_9ZZZZ</name>
<keyword evidence="1" id="KW-1133">Transmembrane helix</keyword>
<feature type="transmembrane region" description="Helical" evidence="1">
    <location>
        <begin position="6"/>
        <end position="25"/>
    </location>
</feature>
<accession>A0A6C0BPY9</accession>
<evidence type="ECO:0000256" key="1">
    <source>
        <dbReference type="SAM" id="Phobius"/>
    </source>
</evidence>